<dbReference type="Proteomes" id="UP001221757">
    <property type="component" value="Unassembled WGS sequence"/>
</dbReference>
<comment type="caution">
    <text evidence="1">The sequence shown here is derived from an EMBL/GenBank/DDBJ whole genome shotgun (WGS) entry which is preliminary data.</text>
</comment>
<dbReference type="InterPro" id="IPR032675">
    <property type="entry name" value="LRR_dom_sf"/>
</dbReference>
<dbReference type="AlphaFoldDB" id="A0AAD7GKK4"/>
<dbReference type="Gene3D" id="3.80.10.10">
    <property type="entry name" value="Ribonuclease Inhibitor"/>
    <property type="match status" value="1"/>
</dbReference>
<dbReference type="EMBL" id="JARKIE010000046">
    <property type="protein sequence ID" value="KAJ7693389.1"/>
    <property type="molecule type" value="Genomic_DNA"/>
</dbReference>
<name>A0AAD7GKK4_MYCRO</name>
<accession>A0AAD7GKK4</accession>
<protein>
    <recommendedName>
        <fullName evidence="3">F-box domain-containing protein</fullName>
    </recommendedName>
</protein>
<proteinExistence type="predicted"/>
<organism evidence="1 2">
    <name type="scientific">Mycena rosella</name>
    <name type="common">Pink bonnet</name>
    <name type="synonym">Agaricus rosellus</name>
    <dbReference type="NCBI Taxonomy" id="1033263"/>
    <lineage>
        <taxon>Eukaryota</taxon>
        <taxon>Fungi</taxon>
        <taxon>Dikarya</taxon>
        <taxon>Basidiomycota</taxon>
        <taxon>Agaricomycotina</taxon>
        <taxon>Agaricomycetes</taxon>
        <taxon>Agaricomycetidae</taxon>
        <taxon>Agaricales</taxon>
        <taxon>Marasmiineae</taxon>
        <taxon>Mycenaceae</taxon>
        <taxon>Mycena</taxon>
    </lineage>
</organism>
<keyword evidence="2" id="KW-1185">Reference proteome</keyword>
<evidence type="ECO:0008006" key="3">
    <source>
        <dbReference type="Google" id="ProtNLM"/>
    </source>
</evidence>
<dbReference type="SUPFAM" id="SSF52047">
    <property type="entry name" value="RNI-like"/>
    <property type="match status" value="1"/>
</dbReference>
<sequence>MLLMKVCRSWNQIAISTPALWAAIRIMDARAHGFEALVKLWLDRAQNRPLHIALHGPLVPNVRDSVHQKAHQVQDLVLFLPSSDDLRDITTSLPFLKTLTISQSESVPPVYFSYNADECVEILRAAPGLVDCTFNRVEYEEDVTIGGLDDQPTSQLTHARLENLRLGRRRSPSSTRILKSLTLPALKDLVISYLNIGYGDLLAFFTRSSPPLESLEMELGIGDEWADDRLEGLFRLVPSLTDLHLAFTTPISTLLEVLANGSSSSQFQFLPRLSSLTIRRSAHPTRTEYETLVRTLSARRASRPRMQTFRLVWWPGTTGMREHHEPDADILLALRQLAADGMKLHIGTEDQSYV</sequence>
<gene>
    <name evidence="1" type="ORF">B0H17DRAFT_1132545</name>
</gene>
<reference evidence="1" key="1">
    <citation type="submission" date="2023-03" db="EMBL/GenBank/DDBJ databases">
        <title>Massive genome expansion in bonnet fungi (Mycena s.s.) driven by repeated elements and novel gene families across ecological guilds.</title>
        <authorList>
            <consortium name="Lawrence Berkeley National Laboratory"/>
            <person name="Harder C.B."/>
            <person name="Miyauchi S."/>
            <person name="Viragh M."/>
            <person name="Kuo A."/>
            <person name="Thoen E."/>
            <person name="Andreopoulos B."/>
            <person name="Lu D."/>
            <person name="Skrede I."/>
            <person name="Drula E."/>
            <person name="Henrissat B."/>
            <person name="Morin E."/>
            <person name="Kohler A."/>
            <person name="Barry K."/>
            <person name="LaButti K."/>
            <person name="Morin E."/>
            <person name="Salamov A."/>
            <person name="Lipzen A."/>
            <person name="Mereny Z."/>
            <person name="Hegedus B."/>
            <person name="Baldrian P."/>
            <person name="Stursova M."/>
            <person name="Weitz H."/>
            <person name="Taylor A."/>
            <person name="Grigoriev I.V."/>
            <person name="Nagy L.G."/>
            <person name="Martin F."/>
            <person name="Kauserud H."/>
        </authorList>
    </citation>
    <scope>NUCLEOTIDE SEQUENCE</scope>
    <source>
        <strain evidence="1">CBHHK067</strain>
    </source>
</reference>
<evidence type="ECO:0000313" key="1">
    <source>
        <dbReference type="EMBL" id="KAJ7693389.1"/>
    </source>
</evidence>
<evidence type="ECO:0000313" key="2">
    <source>
        <dbReference type="Proteomes" id="UP001221757"/>
    </source>
</evidence>